<comment type="catalytic activity">
    <reaction evidence="7">
        <text>Hydrolysis of terminal, non-reducing beta-D-glucosyl residues with release of beta-D-glucose.</text>
        <dbReference type="EC" id="3.2.1.21"/>
    </reaction>
</comment>
<dbReference type="GO" id="GO:0008422">
    <property type="term" value="F:beta-glucosidase activity"/>
    <property type="evidence" value="ECO:0007669"/>
    <property type="project" value="UniProtKB-EC"/>
</dbReference>
<keyword evidence="5 7" id="KW-0326">Glycosidase</keyword>
<proteinExistence type="inferred from homology"/>
<dbReference type="InterPro" id="IPR017853">
    <property type="entry name" value="GH"/>
</dbReference>
<keyword evidence="4" id="KW-0119">Carbohydrate metabolism</keyword>
<evidence type="ECO:0000256" key="8">
    <source>
        <dbReference type="SAM" id="MobiDB-lite"/>
    </source>
</evidence>
<keyword evidence="2 7" id="KW-0378">Hydrolase</keyword>
<evidence type="ECO:0000256" key="4">
    <source>
        <dbReference type="ARBA" id="ARBA00023277"/>
    </source>
</evidence>
<feature type="region of interest" description="Disordered" evidence="8">
    <location>
        <begin position="1"/>
        <end position="71"/>
    </location>
</feature>
<dbReference type="PANTHER" id="PTHR10353">
    <property type="entry name" value="GLYCOSYL HYDROLASE"/>
    <property type="match status" value="1"/>
</dbReference>
<evidence type="ECO:0000256" key="1">
    <source>
        <dbReference type="ARBA" id="ARBA00010838"/>
    </source>
</evidence>
<dbReference type="Proteomes" id="UP001236806">
    <property type="component" value="Unassembled WGS sequence"/>
</dbReference>
<dbReference type="Gene3D" id="3.20.20.80">
    <property type="entry name" value="Glycosidases"/>
    <property type="match status" value="1"/>
</dbReference>
<dbReference type="PRINTS" id="PR00131">
    <property type="entry name" value="GLHYDRLASE1"/>
</dbReference>
<dbReference type="NCBIfam" id="TIGR03356">
    <property type="entry name" value="BGL"/>
    <property type="match status" value="1"/>
</dbReference>
<evidence type="ECO:0000256" key="6">
    <source>
        <dbReference type="ARBA" id="ARBA00023326"/>
    </source>
</evidence>
<evidence type="ECO:0000256" key="5">
    <source>
        <dbReference type="ARBA" id="ARBA00023295"/>
    </source>
</evidence>
<dbReference type="InterPro" id="IPR001360">
    <property type="entry name" value="Glyco_hydro_1"/>
</dbReference>
<sequence length="535" mass="58763">MVFHLDPDTRHYPDRDAKKRLNNSSSMPDIGSRSESALSAADGGNIANGNAGTDDRGMTLESTESVTELASRMPPSFTLGVAAAAFQIEGALSAGGRGPSGWDAFAEKPGSIMDGHSPAVACDHYNRLPEDIALLQELGVDSYRFSLSWPRIQPEGRGSFNAEGLDFYDRLIDQLLEAGISPMATLYHWDTPLPLEHRGGWMNRETAERFGEYAAAAGQRYGDRVAQWVTLNEPVSVTLNGYALGVHAPGHTLMFDALPSIHHQLLAHGLGAQALRAAGVKGDVGVTNLHSPIRAASQKPGDRLVARMYDLLMNRIYADPVLLGRYPSLPLYARPWLRSIGRISDADMRTIHQPLDFYGLNYYFPVKVALGRGVTPIPANTHKAVARLPFHEVGYPEYSSTGFGWPVAPDHLGVLLKELKDRYGEALPPVYITEGGASFPEPDQVSGPLQDEDRAHYISSHLRAALDATSPGGPASDVDLRGYYVWTLMDNFEWAAGYSQRFGLIHVDFETQERTPKQSFYWYQELSKARRALQG</sequence>
<name>A0ABU0PIF9_9MICC</name>
<organism evidence="9 10">
    <name type="scientific">Pseudarthrobacter siccitolerans</name>
    <dbReference type="NCBI Taxonomy" id="861266"/>
    <lineage>
        <taxon>Bacteria</taxon>
        <taxon>Bacillati</taxon>
        <taxon>Actinomycetota</taxon>
        <taxon>Actinomycetes</taxon>
        <taxon>Micrococcales</taxon>
        <taxon>Micrococcaceae</taxon>
        <taxon>Pseudarthrobacter</taxon>
    </lineage>
</organism>
<dbReference type="PANTHER" id="PTHR10353:SF36">
    <property type="entry name" value="LP05116P"/>
    <property type="match status" value="1"/>
</dbReference>
<feature type="compositionally biased region" description="Low complexity" evidence="8">
    <location>
        <begin position="40"/>
        <end position="52"/>
    </location>
</feature>
<dbReference type="InterPro" id="IPR017736">
    <property type="entry name" value="Glyco_hydro_1_beta-glucosidase"/>
</dbReference>
<gene>
    <name evidence="9" type="ORF">QFZ36_001299</name>
</gene>
<feature type="compositionally biased region" description="Basic and acidic residues" evidence="8">
    <location>
        <begin position="1"/>
        <end position="19"/>
    </location>
</feature>
<comment type="similarity">
    <text evidence="1 7">Belongs to the glycosyl hydrolase 1 family.</text>
</comment>
<feature type="compositionally biased region" description="Polar residues" evidence="8">
    <location>
        <begin position="22"/>
        <end position="37"/>
    </location>
</feature>
<dbReference type="EC" id="3.2.1.21" evidence="7"/>
<dbReference type="EMBL" id="JAUSXB010000001">
    <property type="protein sequence ID" value="MDQ0673738.1"/>
    <property type="molecule type" value="Genomic_DNA"/>
</dbReference>
<evidence type="ECO:0000256" key="7">
    <source>
        <dbReference type="RuleBase" id="RU361175"/>
    </source>
</evidence>
<accession>A0ABU0PIF9</accession>
<keyword evidence="10" id="KW-1185">Reference proteome</keyword>
<keyword evidence="6" id="KW-0624">Polysaccharide degradation</keyword>
<evidence type="ECO:0000313" key="9">
    <source>
        <dbReference type="EMBL" id="MDQ0673738.1"/>
    </source>
</evidence>
<evidence type="ECO:0000313" key="10">
    <source>
        <dbReference type="Proteomes" id="UP001236806"/>
    </source>
</evidence>
<reference evidence="9 10" key="1">
    <citation type="submission" date="2023-07" db="EMBL/GenBank/DDBJ databases">
        <title>Comparative genomics of wheat-associated soil bacteria to identify genetic determinants of phenazine resistance.</title>
        <authorList>
            <person name="Mouncey N."/>
        </authorList>
    </citation>
    <scope>NUCLEOTIDE SEQUENCE [LARGE SCALE GENOMIC DNA]</scope>
    <source>
        <strain evidence="9 10">W1I3</strain>
    </source>
</reference>
<protein>
    <recommendedName>
        <fullName evidence="7">Beta-glucosidase</fullName>
        <ecNumber evidence="7">3.2.1.21</ecNumber>
    </recommendedName>
</protein>
<keyword evidence="3" id="KW-0136">Cellulose degradation</keyword>
<evidence type="ECO:0000256" key="2">
    <source>
        <dbReference type="ARBA" id="ARBA00022801"/>
    </source>
</evidence>
<dbReference type="SUPFAM" id="SSF51445">
    <property type="entry name" value="(Trans)glycosidases"/>
    <property type="match status" value="1"/>
</dbReference>
<evidence type="ECO:0000256" key="3">
    <source>
        <dbReference type="ARBA" id="ARBA00023001"/>
    </source>
</evidence>
<dbReference type="Pfam" id="PF00232">
    <property type="entry name" value="Glyco_hydro_1"/>
    <property type="match status" value="1"/>
</dbReference>
<comment type="caution">
    <text evidence="9">The sequence shown here is derived from an EMBL/GenBank/DDBJ whole genome shotgun (WGS) entry which is preliminary data.</text>
</comment>